<gene>
    <name evidence="3" type="ORF">HNQ61_001979</name>
</gene>
<dbReference type="RefSeq" id="WP_170035747.1">
    <property type="nucleotide sequence ID" value="NZ_JABDTL010000001.1"/>
</dbReference>
<comment type="caution">
    <text evidence="3">The sequence shown here is derived from an EMBL/GenBank/DDBJ whole genome shotgun (WGS) entry which is preliminary data.</text>
</comment>
<dbReference type="AlphaFoldDB" id="A0A841GSS4"/>
<proteinExistence type="predicted"/>
<organism evidence="3 4">
    <name type="scientific">Longimicrobium terrae</name>
    <dbReference type="NCBI Taxonomy" id="1639882"/>
    <lineage>
        <taxon>Bacteria</taxon>
        <taxon>Pseudomonadati</taxon>
        <taxon>Gemmatimonadota</taxon>
        <taxon>Longimicrobiia</taxon>
        <taxon>Longimicrobiales</taxon>
        <taxon>Longimicrobiaceae</taxon>
        <taxon>Longimicrobium</taxon>
    </lineage>
</organism>
<evidence type="ECO:0000313" key="3">
    <source>
        <dbReference type="EMBL" id="MBB6070360.1"/>
    </source>
</evidence>
<keyword evidence="2" id="KW-1133">Transmembrane helix</keyword>
<name>A0A841GSS4_9BACT</name>
<feature type="transmembrane region" description="Helical" evidence="2">
    <location>
        <begin position="159"/>
        <end position="179"/>
    </location>
</feature>
<sequence>MSGNQNRAKLLPGSKNGQPIIMWDGVPVHFPVQDELVLHATEGGTQPPPQAKVIDRSGRVLCTYEASLEEVITEAAEAEVRARARATVERLQALLETGRNALAARPGGPAGGDMNEDRDDEDDYDDDEEAESFSVSVEVDATGARSPVRSFLRHASRGAAAYLIWAFLLPVIATMAAGMPGEGGILFITGITGFFLPIIAFLNGIAAVFDLFDML</sequence>
<feature type="compositionally biased region" description="Acidic residues" evidence="1">
    <location>
        <begin position="114"/>
        <end position="131"/>
    </location>
</feature>
<keyword evidence="2" id="KW-0812">Transmembrane</keyword>
<protein>
    <submittedName>
        <fullName evidence="3">Uncharacterized protein</fullName>
    </submittedName>
</protein>
<reference evidence="3 4" key="1">
    <citation type="submission" date="2020-08" db="EMBL/GenBank/DDBJ databases">
        <title>Genomic Encyclopedia of Type Strains, Phase IV (KMG-IV): sequencing the most valuable type-strain genomes for metagenomic binning, comparative biology and taxonomic classification.</title>
        <authorList>
            <person name="Goeker M."/>
        </authorList>
    </citation>
    <scope>NUCLEOTIDE SEQUENCE [LARGE SCALE GENOMIC DNA]</scope>
    <source>
        <strain evidence="3 4">DSM 29007</strain>
    </source>
</reference>
<feature type="transmembrane region" description="Helical" evidence="2">
    <location>
        <begin position="185"/>
        <end position="212"/>
    </location>
</feature>
<keyword evidence="2" id="KW-0472">Membrane</keyword>
<evidence type="ECO:0000256" key="2">
    <source>
        <dbReference type="SAM" id="Phobius"/>
    </source>
</evidence>
<dbReference type="EMBL" id="JACHIA010000004">
    <property type="protein sequence ID" value="MBB6070360.1"/>
    <property type="molecule type" value="Genomic_DNA"/>
</dbReference>
<keyword evidence="4" id="KW-1185">Reference proteome</keyword>
<evidence type="ECO:0000256" key="1">
    <source>
        <dbReference type="SAM" id="MobiDB-lite"/>
    </source>
</evidence>
<feature type="region of interest" description="Disordered" evidence="1">
    <location>
        <begin position="102"/>
        <end position="132"/>
    </location>
</feature>
<accession>A0A841GSS4</accession>
<dbReference type="Proteomes" id="UP000582837">
    <property type="component" value="Unassembled WGS sequence"/>
</dbReference>
<evidence type="ECO:0000313" key="4">
    <source>
        <dbReference type="Proteomes" id="UP000582837"/>
    </source>
</evidence>